<dbReference type="PANTHER" id="PTHR46393:SF7">
    <property type="entry name" value="COMPLEMENT C2"/>
    <property type="match status" value="1"/>
</dbReference>
<sequence>MDLTIQHSTFFIIKSLIILFIIITSCDSLVYKEKFTNLPFGRCNLKHFNKLDSINCPNKSCSQHIDCWVSYGPSQRCVCDPIKCGSVCLQENAKCPDPEPLLNGNVLFNDTDVGDIVEYTCKPGLTVRGQRKRHCLATLSWSGEAPTCSNQTESMINTLFVRKFILRYFVVYALKG</sequence>
<protein>
    <submittedName>
        <fullName evidence="7">Uncharacterized protein</fullName>
    </submittedName>
</protein>
<proteinExistence type="predicted"/>
<accession>A0A183LUK5</accession>
<dbReference type="STRING" id="48269.A0A183LUK5"/>
<keyword evidence="3" id="KW-0677">Repeat</keyword>
<keyword evidence="4 6" id="KW-1015">Disulfide bond</keyword>
<dbReference type="EMBL" id="UZAI01003025">
    <property type="protein sequence ID" value="VDO76565.1"/>
    <property type="molecule type" value="Genomic_DNA"/>
</dbReference>
<evidence type="ECO:0000256" key="4">
    <source>
        <dbReference type="ARBA" id="ARBA00023157"/>
    </source>
</evidence>
<feature type="disulfide bond" evidence="6">
    <location>
        <begin position="121"/>
        <end position="148"/>
    </location>
</feature>
<keyword evidence="1 6" id="KW-0768">Sushi</keyword>
<dbReference type="Gene3D" id="2.10.70.10">
    <property type="entry name" value="Complement Module, domain 1"/>
    <property type="match status" value="1"/>
</dbReference>
<evidence type="ECO:0000256" key="3">
    <source>
        <dbReference type="ARBA" id="ARBA00022737"/>
    </source>
</evidence>
<evidence type="ECO:0000256" key="2">
    <source>
        <dbReference type="ARBA" id="ARBA00022729"/>
    </source>
</evidence>
<dbReference type="SMART" id="SM00032">
    <property type="entry name" value="CCP"/>
    <property type="match status" value="1"/>
</dbReference>
<comment type="caution">
    <text evidence="6">Lacks conserved residue(s) required for the propagation of feature annotation.</text>
</comment>
<gene>
    <name evidence="7" type="ORF">SMRZ_LOCUS7480</name>
</gene>
<evidence type="ECO:0000313" key="8">
    <source>
        <dbReference type="Proteomes" id="UP000277204"/>
    </source>
</evidence>
<evidence type="ECO:0000256" key="5">
    <source>
        <dbReference type="ARBA" id="ARBA00023180"/>
    </source>
</evidence>
<dbReference type="AlphaFoldDB" id="A0A183LUK5"/>
<evidence type="ECO:0000313" key="7">
    <source>
        <dbReference type="EMBL" id="VDO76565.1"/>
    </source>
</evidence>
<dbReference type="InterPro" id="IPR035976">
    <property type="entry name" value="Sushi/SCR/CCP_sf"/>
</dbReference>
<dbReference type="Pfam" id="PF00084">
    <property type="entry name" value="Sushi"/>
    <property type="match status" value="1"/>
</dbReference>
<dbReference type="InterPro" id="IPR000436">
    <property type="entry name" value="Sushi_SCR_CCP_dom"/>
</dbReference>
<evidence type="ECO:0000256" key="1">
    <source>
        <dbReference type="ARBA" id="ARBA00022659"/>
    </source>
</evidence>
<dbReference type="CDD" id="cd00033">
    <property type="entry name" value="CCP"/>
    <property type="match status" value="1"/>
</dbReference>
<dbReference type="Proteomes" id="UP000277204">
    <property type="component" value="Unassembled WGS sequence"/>
</dbReference>
<keyword evidence="2" id="KW-0732">Signal</keyword>
<keyword evidence="5" id="KW-0325">Glycoprotein</keyword>
<reference evidence="7 8" key="1">
    <citation type="submission" date="2018-11" db="EMBL/GenBank/DDBJ databases">
        <authorList>
            <consortium name="Pathogen Informatics"/>
        </authorList>
    </citation>
    <scope>NUCLEOTIDE SEQUENCE [LARGE SCALE GENOMIC DNA]</scope>
    <source>
        <strain evidence="7 8">Zambia</strain>
    </source>
</reference>
<dbReference type="PANTHER" id="PTHR46393">
    <property type="entry name" value="SUSHI DOMAIN-CONTAINING PROTEIN"/>
    <property type="match status" value="1"/>
</dbReference>
<organism evidence="7 8">
    <name type="scientific">Schistosoma margrebowiei</name>
    <dbReference type="NCBI Taxonomy" id="48269"/>
    <lineage>
        <taxon>Eukaryota</taxon>
        <taxon>Metazoa</taxon>
        <taxon>Spiralia</taxon>
        <taxon>Lophotrochozoa</taxon>
        <taxon>Platyhelminthes</taxon>
        <taxon>Trematoda</taxon>
        <taxon>Digenea</taxon>
        <taxon>Strigeidida</taxon>
        <taxon>Schistosomatoidea</taxon>
        <taxon>Schistosomatidae</taxon>
        <taxon>Schistosoma</taxon>
    </lineage>
</organism>
<evidence type="ECO:0000256" key="6">
    <source>
        <dbReference type="PROSITE-ProRule" id="PRU00302"/>
    </source>
</evidence>
<name>A0A183LUK5_9TREM</name>
<keyword evidence="8" id="KW-1185">Reference proteome</keyword>
<dbReference type="SUPFAM" id="SSF57535">
    <property type="entry name" value="Complement control module/SCR domain"/>
    <property type="match status" value="1"/>
</dbReference>
<dbReference type="PROSITE" id="PS50923">
    <property type="entry name" value="SUSHI"/>
    <property type="match status" value="1"/>
</dbReference>